<name>A0A8H5CWD7_9AGAR</name>
<reference evidence="2 3" key="1">
    <citation type="journal article" date="2020" name="ISME J.">
        <title>Uncovering the hidden diversity of litter-decomposition mechanisms in mushroom-forming fungi.</title>
        <authorList>
            <person name="Floudas D."/>
            <person name="Bentzer J."/>
            <person name="Ahren D."/>
            <person name="Johansson T."/>
            <person name="Persson P."/>
            <person name="Tunlid A."/>
        </authorList>
    </citation>
    <scope>NUCLEOTIDE SEQUENCE [LARGE SCALE GENOMIC DNA]</scope>
    <source>
        <strain evidence="2 3">CBS 146.42</strain>
    </source>
</reference>
<gene>
    <name evidence="2" type="ORF">D9756_009403</name>
</gene>
<feature type="transmembrane region" description="Helical" evidence="1">
    <location>
        <begin position="93"/>
        <end position="119"/>
    </location>
</feature>
<organism evidence="2 3">
    <name type="scientific">Leucocoprinus leucothites</name>
    <dbReference type="NCBI Taxonomy" id="201217"/>
    <lineage>
        <taxon>Eukaryota</taxon>
        <taxon>Fungi</taxon>
        <taxon>Dikarya</taxon>
        <taxon>Basidiomycota</taxon>
        <taxon>Agaricomycotina</taxon>
        <taxon>Agaricomycetes</taxon>
        <taxon>Agaricomycetidae</taxon>
        <taxon>Agaricales</taxon>
        <taxon>Agaricineae</taxon>
        <taxon>Agaricaceae</taxon>
        <taxon>Leucocoprinus</taxon>
    </lineage>
</organism>
<dbReference type="OrthoDB" id="2988301at2759"/>
<dbReference type="EMBL" id="JAACJO010000017">
    <property type="protein sequence ID" value="KAF5349251.1"/>
    <property type="molecule type" value="Genomic_DNA"/>
</dbReference>
<proteinExistence type="predicted"/>
<feature type="transmembrane region" description="Helical" evidence="1">
    <location>
        <begin position="50"/>
        <end position="73"/>
    </location>
</feature>
<accession>A0A8H5CWD7</accession>
<evidence type="ECO:0000256" key="1">
    <source>
        <dbReference type="SAM" id="Phobius"/>
    </source>
</evidence>
<feature type="transmembrane region" description="Helical" evidence="1">
    <location>
        <begin position="165"/>
        <end position="184"/>
    </location>
</feature>
<evidence type="ECO:0000313" key="3">
    <source>
        <dbReference type="Proteomes" id="UP000559027"/>
    </source>
</evidence>
<keyword evidence="1" id="KW-0472">Membrane</keyword>
<dbReference type="Proteomes" id="UP000559027">
    <property type="component" value="Unassembled WGS sequence"/>
</dbReference>
<evidence type="ECO:0000313" key="2">
    <source>
        <dbReference type="EMBL" id="KAF5349251.1"/>
    </source>
</evidence>
<keyword evidence="3" id="KW-1185">Reference proteome</keyword>
<feature type="transmembrane region" description="Helical" evidence="1">
    <location>
        <begin position="6"/>
        <end position="29"/>
    </location>
</feature>
<sequence>MVICAIQSGLIYAAPVLVANTTLSLIIQLRSIMLIGMGKSQDQLSRALRILIAAIPWVIWTINFFGILAYALIEPSRLEMNDIGTYCHLNTAVISHVMATWLAVITSAIVIIEAILVVLMYKQGFYLAGKCDASRTAMRVGVFMLQAVVGIGLAIAIIFTKSGTIVLDIIIAIQSPIAALIFGLRTSLLCCSARRKESKLAKTIISPSSRGVYLHDFGGDRGGKSNISVDALPSVTSSVLVIDHDEEGGRHVTGTSEE</sequence>
<keyword evidence="1" id="KW-0812">Transmembrane</keyword>
<comment type="caution">
    <text evidence="2">The sequence shown here is derived from an EMBL/GenBank/DDBJ whole genome shotgun (WGS) entry which is preliminary data.</text>
</comment>
<dbReference type="AlphaFoldDB" id="A0A8H5CWD7"/>
<protein>
    <submittedName>
        <fullName evidence="2">Uncharacterized protein</fullName>
    </submittedName>
</protein>
<keyword evidence="1" id="KW-1133">Transmembrane helix</keyword>
<feature type="transmembrane region" description="Helical" evidence="1">
    <location>
        <begin position="140"/>
        <end position="159"/>
    </location>
</feature>